<dbReference type="Proteomes" id="UP001328107">
    <property type="component" value="Unassembled WGS sequence"/>
</dbReference>
<accession>A0AAN5I6S9</accession>
<reference evidence="2" key="1">
    <citation type="submission" date="2022-10" db="EMBL/GenBank/DDBJ databases">
        <title>Genome assembly of Pristionchus species.</title>
        <authorList>
            <person name="Yoshida K."/>
            <person name="Sommer R.J."/>
        </authorList>
    </citation>
    <scope>NUCLEOTIDE SEQUENCE [LARGE SCALE GENOMIC DNA]</scope>
    <source>
        <strain evidence="2">RS5460</strain>
    </source>
</reference>
<dbReference type="EMBL" id="BTRK01000005">
    <property type="protein sequence ID" value="GMR54508.1"/>
    <property type="molecule type" value="Genomic_DNA"/>
</dbReference>
<proteinExistence type="predicted"/>
<gene>
    <name evidence="1" type="ORF">PMAYCL1PPCAC_24703</name>
</gene>
<keyword evidence="2" id="KW-1185">Reference proteome</keyword>
<feature type="non-terminal residue" evidence="1">
    <location>
        <position position="1"/>
    </location>
</feature>
<sequence length="121" mass="14005">DFFKNVCPQICFDLNFVDFFVDFLSTRSVTQFHLHKFKLDKNFGSDGTAKFISATLKAKFAVIHANRLHPSLAFNEQFMREYSNSVAFPILTIGYDQLLQSQWPQIFAPTKDLLIIFSRDS</sequence>
<evidence type="ECO:0000313" key="2">
    <source>
        <dbReference type="Proteomes" id="UP001328107"/>
    </source>
</evidence>
<organism evidence="1 2">
    <name type="scientific">Pristionchus mayeri</name>
    <dbReference type="NCBI Taxonomy" id="1317129"/>
    <lineage>
        <taxon>Eukaryota</taxon>
        <taxon>Metazoa</taxon>
        <taxon>Ecdysozoa</taxon>
        <taxon>Nematoda</taxon>
        <taxon>Chromadorea</taxon>
        <taxon>Rhabditida</taxon>
        <taxon>Rhabditina</taxon>
        <taxon>Diplogasteromorpha</taxon>
        <taxon>Diplogasteroidea</taxon>
        <taxon>Neodiplogasteridae</taxon>
        <taxon>Pristionchus</taxon>
    </lineage>
</organism>
<evidence type="ECO:0000313" key="1">
    <source>
        <dbReference type="EMBL" id="GMR54508.1"/>
    </source>
</evidence>
<dbReference type="AlphaFoldDB" id="A0AAN5I6S9"/>
<comment type="caution">
    <text evidence="1">The sequence shown here is derived from an EMBL/GenBank/DDBJ whole genome shotgun (WGS) entry which is preliminary data.</text>
</comment>
<name>A0AAN5I6S9_9BILA</name>
<protein>
    <submittedName>
        <fullName evidence="1">Uncharacterized protein</fullName>
    </submittedName>
</protein>